<dbReference type="EMBL" id="CAICTM010000014">
    <property type="protein sequence ID" value="CAB9497101.1"/>
    <property type="molecule type" value="Genomic_DNA"/>
</dbReference>
<gene>
    <name evidence="3" type="ORF">SEMRO_14_G010550.1</name>
</gene>
<keyword evidence="4" id="KW-1185">Reference proteome</keyword>
<accession>A0A9N8DAC2</accession>
<feature type="coiled-coil region" evidence="1">
    <location>
        <begin position="64"/>
        <end position="186"/>
    </location>
</feature>
<evidence type="ECO:0000256" key="1">
    <source>
        <dbReference type="SAM" id="Coils"/>
    </source>
</evidence>
<proteinExistence type="predicted"/>
<evidence type="ECO:0000313" key="3">
    <source>
        <dbReference type="EMBL" id="CAB9497101.1"/>
    </source>
</evidence>
<feature type="region of interest" description="Disordered" evidence="2">
    <location>
        <begin position="1"/>
        <end position="43"/>
    </location>
</feature>
<keyword evidence="1" id="KW-0175">Coiled coil</keyword>
<name>A0A9N8DAC2_9STRA</name>
<feature type="compositionally biased region" description="Basic and acidic residues" evidence="2">
    <location>
        <begin position="29"/>
        <end position="43"/>
    </location>
</feature>
<protein>
    <submittedName>
        <fullName evidence="3">Uncharacterized protein</fullName>
    </submittedName>
</protein>
<evidence type="ECO:0000256" key="2">
    <source>
        <dbReference type="SAM" id="MobiDB-lite"/>
    </source>
</evidence>
<reference evidence="3" key="1">
    <citation type="submission" date="2020-06" db="EMBL/GenBank/DDBJ databases">
        <authorList>
            <consortium name="Plant Systems Biology data submission"/>
        </authorList>
    </citation>
    <scope>NUCLEOTIDE SEQUENCE</scope>
    <source>
        <strain evidence="3">D6</strain>
    </source>
</reference>
<evidence type="ECO:0000313" key="4">
    <source>
        <dbReference type="Proteomes" id="UP001153069"/>
    </source>
</evidence>
<comment type="caution">
    <text evidence="3">The sequence shown here is derived from an EMBL/GenBank/DDBJ whole genome shotgun (WGS) entry which is preliminary data.</text>
</comment>
<sequence>MAAKQASRSNSTKKMSKSSKSSSPSTSPRSDKELLKSMGEEAFHQSFCRLPNEEPMHKWDTDEVEAHHQRMKKLDKKLAKANDEIARLKAMLRQEDEKCEEQLEQMAQREQDAWQGIRDFEEQQQEAQKEEMSNKIQFSQLQAKLGANMQKIKDLRCESTLANKDLRKMEKQMDKLKQHNVRLEGQSADLFSSYSELCNSSVFEESNLLHDIQEEAKLDFQGYKEAVKAMQERYMLEAEQRLNLQKTMAEILHTIQSDSKSGKLANICLDIGLECEKRATELIAAVQAEHGQ</sequence>
<dbReference type="AlphaFoldDB" id="A0A9N8DAC2"/>
<organism evidence="3 4">
    <name type="scientific">Seminavis robusta</name>
    <dbReference type="NCBI Taxonomy" id="568900"/>
    <lineage>
        <taxon>Eukaryota</taxon>
        <taxon>Sar</taxon>
        <taxon>Stramenopiles</taxon>
        <taxon>Ochrophyta</taxon>
        <taxon>Bacillariophyta</taxon>
        <taxon>Bacillariophyceae</taxon>
        <taxon>Bacillariophycidae</taxon>
        <taxon>Naviculales</taxon>
        <taxon>Naviculaceae</taxon>
        <taxon>Seminavis</taxon>
    </lineage>
</organism>
<feature type="compositionally biased region" description="Low complexity" evidence="2">
    <location>
        <begin position="7"/>
        <end position="28"/>
    </location>
</feature>
<dbReference type="Proteomes" id="UP001153069">
    <property type="component" value="Unassembled WGS sequence"/>
</dbReference>